<feature type="domain" description="DUF4143" evidence="2">
    <location>
        <begin position="228"/>
        <end position="387"/>
    </location>
</feature>
<dbReference type="PANTHER" id="PTHR33295:SF18">
    <property type="entry name" value="AAA+ ATPASE DOMAIN-CONTAINING PROTEIN"/>
    <property type="match status" value="1"/>
</dbReference>
<evidence type="ECO:0000313" key="3">
    <source>
        <dbReference type="EMBL" id="EEB23006.1"/>
    </source>
</evidence>
<dbReference type="HOGENOM" id="CLU_041527_1_0_10"/>
<dbReference type="InterPro" id="IPR025420">
    <property type="entry name" value="DUF4143"/>
</dbReference>
<sequence length="448" mass="51904">MVILLEKYGTFPNFLQYDIRSIDNFHYFCDMIIPRDKYLQELKSVMHNGMIKIITGVRRCGKSYLLFELFKQSLLESGVDEEHIIQVDLENRRSKRLRNPDVLLDYIDNHMTDNGMYYILLDEIQMVSEFEDVLNSYLKIKNADVYVTGSNSRMLSSDVITEFRGRGYEIRVHPLSFSEFLEAGQYDSELSALQDFMIYGGMPQVVSFSSKEEKEKYLKSLFKGTYIRDIKDRYGIRNDDDLSELIDIIASNIGCLTNPTNLENTFKSVKGHSISDTTIQNYLGMLQDAFMLEKAIRYDIKGKHYINTPSKYYFEDVGLRNARLNYRQIDGGHLMENIIYNELRIRGYSVDVGQVEVRQMNNEGKKIRKLLEVDFICNRGNKRIYIQSALDMPTQEKIAQETNSLCHIKDGFPKIVIVGGLTPSYVNEDGISIINVIDFLKDKEGMLL</sequence>
<dbReference type="AlphaFoldDB" id="B6W4S0"/>
<dbReference type="Gene3D" id="3.40.50.300">
    <property type="entry name" value="P-loop containing nucleotide triphosphate hydrolases"/>
    <property type="match status" value="1"/>
</dbReference>
<dbReference type="InterPro" id="IPR041682">
    <property type="entry name" value="AAA_14"/>
</dbReference>
<feature type="domain" description="AAA" evidence="1">
    <location>
        <begin position="50"/>
        <end position="181"/>
    </location>
</feature>
<gene>
    <name evidence="3" type="ORF">BACDOR_04654</name>
</gene>
<dbReference type="Proteomes" id="UP000004849">
    <property type="component" value="Unassembled WGS sequence"/>
</dbReference>
<dbReference type="Pfam" id="PF13635">
    <property type="entry name" value="DUF4143"/>
    <property type="match status" value="1"/>
</dbReference>
<accession>B6W4S0</accession>
<reference evidence="3 4" key="1">
    <citation type="submission" date="2008-10" db="EMBL/GenBank/DDBJ databases">
        <title>Draft genome sequence of Bacteroides dorei (DSM 17855).</title>
        <authorList>
            <person name="Sudarsanam P."/>
            <person name="Ley R."/>
            <person name="Guruge J."/>
            <person name="Turnbaugh P.J."/>
            <person name="Mahowald M."/>
            <person name="Liep D."/>
            <person name="Gordon J."/>
        </authorList>
    </citation>
    <scope>NUCLEOTIDE SEQUENCE [LARGE SCALE GENOMIC DNA]</scope>
    <source>
        <strain evidence="3 4">DSM 17855</strain>
    </source>
</reference>
<evidence type="ECO:0008006" key="5">
    <source>
        <dbReference type="Google" id="ProtNLM"/>
    </source>
</evidence>
<evidence type="ECO:0000313" key="4">
    <source>
        <dbReference type="Proteomes" id="UP000004849"/>
    </source>
</evidence>
<proteinExistence type="predicted"/>
<dbReference type="EMBL" id="ABWZ01000082">
    <property type="protein sequence ID" value="EEB23006.1"/>
    <property type="molecule type" value="Genomic_DNA"/>
</dbReference>
<evidence type="ECO:0000259" key="1">
    <source>
        <dbReference type="Pfam" id="PF13173"/>
    </source>
</evidence>
<dbReference type="PANTHER" id="PTHR33295">
    <property type="entry name" value="ATPASE"/>
    <property type="match status" value="1"/>
</dbReference>
<organism evidence="3 4">
    <name type="scientific">Phocaeicola dorei DSM 17855</name>
    <dbReference type="NCBI Taxonomy" id="483217"/>
    <lineage>
        <taxon>Bacteria</taxon>
        <taxon>Pseudomonadati</taxon>
        <taxon>Bacteroidota</taxon>
        <taxon>Bacteroidia</taxon>
        <taxon>Bacteroidales</taxon>
        <taxon>Bacteroidaceae</taxon>
        <taxon>Phocaeicola</taxon>
    </lineage>
</organism>
<dbReference type="InterPro" id="IPR027417">
    <property type="entry name" value="P-loop_NTPase"/>
</dbReference>
<reference evidence="3 4" key="2">
    <citation type="submission" date="2008-10" db="EMBL/GenBank/DDBJ databases">
        <authorList>
            <person name="Fulton L."/>
            <person name="Clifton S."/>
            <person name="Fulton B."/>
            <person name="Xu J."/>
            <person name="Minx P."/>
            <person name="Pepin K.H."/>
            <person name="Johnson M."/>
            <person name="Thiruvilangam P."/>
            <person name="Bhonagiri V."/>
            <person name="Nash W.E."/>
            <person name="Mardis E.R."/>
            <person name="Wilson R.K."/>
        </authorList>
    </citation>
    <scope>NUCLEOTIDE SEQUENCE [LARGE SCALE GENOMIC DNA]</scope>
    <source>
        <strain evidence="3 4">DSM 17855</strain>
    </source>
</reference>
<dbReference type="Pfam" id="PF13173">
    <property type="entry name" value="AAA_14"/>
    <property type="match status" value="1"/>
</dbReference>
<evidence type="ECO:0000259" key="2">
    <source>
        <dbReference type="Pfam" id="PF13635"/>
    </source>
</evidence>
<dbReference type="SUPFAM" id="SSF52540">
    <property type="entry name" value="P-loop containing nucleoside triphosphate hydrolases"/>
    <property type="match status" value="1"/>
</dbReference>
<name>B6W4S0_9BACT</name>
<protein>
    <recommendedName>
        <fullName evidence="5">AAA domain-containing protein</fullName>
    </recommendedName>
</protein>